<reference evidence="2 3" key="1">
    <citation type="submission" date="2018-07" db="EMBL/GenBank/DDBJ databases">
        <title>A high quality draft genome assembly of the barn swallow (H. rustica rustica).</title>
        <authorList>
            <person name="Formenti G."/>
            <person name="Chiara M."/>
            <person name="Poveda L."/>
            <person name="Francoijs K.-J."/>
            <person name="Bonisoli-Alquati A."/>
            <person name="Canova L."/>
            <person name="Gianfranceschi L."/>
            <person name="Horner D.S."/>
            <person name="Saino N."/>
        </authorList>
    </citation>
    <scope>NUCLEOTIDE SEQUENCE [LARGE SCALE GENOMIC DNA]</scope>
    <source>
        <strain evidence="2">Chelidonia</strain>
        <tissue evidence="2">Blood</tissue>
    </source>
</reference>
<keyword evidence="3" id="KW-1185">Reference proteome</keyword>
<protein>
    <submittedName>
        <fullName evidence="2">Uncharacterized protein</fullName>
    </submittedName>
</protein>
<evidence type="ECO:0000313" key="2">
    <source>
        <dbReference type="EMBL" id="RMC20585.1"/>
    </source>
</evidence>
<feature type="region of interest" description="Disordered" evidence="1">
    <location>
        <begin position="90"/>
        <end position="173"/>
    </location>
</feature>
<sequence>MRDDDAVEGDQEMSITDENIIRITASEGIPVRRAKALEFTRQASSFLLSEDFMKQFFRKFTETASEFQHDPMSSFSQIFLPRKEAAEKFGNAQQTLISIQREKEKETEKEKEKEKEKETKPDDVQPRKQVDPEKDEAAAKPQTKQTISEADKAQASATSNFLATDWTDIRKYA</sequence>
<dbReference type="EMBL" id="QRBI01000093">
    <property type="protein sequence ID" value="RMC20585.1"/>
    <property type="molecule type" value="Genomic_DNA"/>
</dbReference>
<evidence type="ECO:0000313" key="3">
    <source>
        <dbReference type="Proteomes" id="UP000269221"/>
    </source>
</evidence>
<comment type="caution">
    <text evidence="2">The sequence shown here is derived from an EMBL/GenBank/DDBJ whole genome shotgun (WGS) entry which is preliminary data.</text>
</comment>
<name>A0A3M0L5B2_HIRRU</name>
<evidence type="ECO:0000256" key="1">
    <source>
        <dbReference type="SAM" id="MobiDB-lite"/>
    </source>
</evidence>
<accession>A0A3M0L5B2</accession>
<proteinExistence type="predicted"/>
<dbReference type="AlphaFoldDB" id="A0A3M0L5B2"/>
<gene>
    <name evidence="2" type="ORF">DUI87_01436</name>
</gene>
<dbReference type="Proteomes" id="UP000269221">
    <property type="component" value="Unassembled WGS sequence"/>
</dbReference>
<organism evidence="2 3">
    <name type="scientific">Hirundo rustica rustica</name>
    <dbReference type="NCBI Taxonomy" id="333673"/>
    <lineage>
        <taxon>Eukaryota</taxon>
        <taxon>Metazoa</taxon>
        <taxon>Chordata</taxon>
        <taxon>Craniata</taxon>
        <taxon>Vertebrata</taxon>
        <taxon>Euteleostomi</taxon>
        <taxon>Archelosauria</taxon>
        <taxon>Archosauria</taxon>
        <taxon>Dinosauria</taxon>
        <taxon>Saurischia</taxon>
        <taxon>Theropoda</taxon>
        <taxon>Coelurosauria</taxon>
        <taxon>Aves</taxon>
        <taxon>Neognathae</taxon>
        <taxon>Neoaves</taxon>
        <taxon>Telluraves</taxon>
        <taxon>Australaves</taxon>
        <taxon>Passeriformes</taxon>
        <taxon>Sylvioidea</taxon>
        <taxon>Hirundinidae</taxon>
        <taxon>Hirundo</taxon>
    </lineage>
</organism>
<feature type="compositionally biased region" description="Basic and acidic residues" evidence="1">
    <location>
        <begin position="100"/>
        <end position="138"/>
    </location>
</feature>